<dbReference type="Proteomes" id="UP000315647">
    <property type="component" value="Chromosome"/>
</dbReference>
<dbReference type="RefSeq" id="WP_145450666.1">
    <property type="nucleotide sequence ID" value="NZ_CP037421.1"/>
</dbReference>
<keyword evidence="2" id="KW-0812">Transmembrane</keyword>
<name>A0A517Q8R9_9PLAN</name>
<dbReference type="EMBL" id="CP037421">
    <property type="protein sequence ID" value="QDT27981.1"/>
    <property type="molecule type" value="Genomic_DNA"/>
</dbReference>
<gene>
    <name evidence="3" type="ORF">Enr10x_33180</name>
</gene>
<evidence type="ECO:0000256" key="1">
    <source>
        <dbReference type="SAM" id="MobiDB-lite"/>
    </source>
</evidence>
<sequence>MAQSTSQTDHRKSPVMRVTQYDQVSSSLIAVVLALIIAVLWLSVVWFTNRLPQTENDVALEMVDLAGGAEDGSPDEELLVESPEDPVDDPSQIDTPTEENQVEEMLDSVVELSDKATQQVQQQMQTDLTNSGKVGSAAGTGKRALGFGPGKKGLPREQRWFIKFSDRGSLIDYARQLDYFKIELGALMRNGKMIYLSKVSSDKPVSRTASSGEDEKRLYMTWQGGQRRTSDLSLFKKAGYDVTGAILFHFYPKETENRLLLMEQKYRNKKFDEIRRTYFTVRGSRGGYDFEVTRQTYFR</sequence>
<evidence type="ECO:0000313" key="4">
    <source>
        <dbReference type="Proteomes" id="UP000315647"/>
    </source>
</evidence>
<organism evidence="3 4">
    <name type="scientific">Gimesia panareensis</name>
    <dbReference type="NCBI Taxonomy" id="2527978"/>
    <lineage>
        <taxon>Bacteria</taxon>
        <taxon>Pseudomonadati</taxon>
        <taxon>Planctomycetota</taxon>
        <taxon>Planctomycetia</taxon>
        <taxon>Planctomycetales</taxon>
        <taxon>Planctomycetaceae</taxon>
        <taxon>Gimesia</taxon>
    </lineage>
</organism>
<accession>A0A517Q8R9</accession>
<feature type="region of interest" description="Disordered" evidence="1">
    <location>
        <begin position="67"/>
        <end position="95"/>
    </location>
</feature>
<feature type="compositionally biased region" description="Acidic residues" evidence="1">
    <location>
        <begin position="72"/>
        <end position="88"/>
    </location>
</feature>
<feature type="region of interest" description="Disordered" evidence="1">
    <location>
        <begin position="129"/>
        <end position="149"/>
    </location>
</feature>
<reference evidence="3 4" key="1">
    <citation type="submission" date="2019-03" db="EMBL/GenBank/DDBJ databases">
        <title>Deep-cultivation of Planctomycetes and their phenomic and genomic characterization uncovers novel biology.</title>
        <authorList>
            <person name="Wiegand S."/>
            <person name="Jogler M."/>
            <person name="Boedeker C."/>
            <person name="Pinto D."/>
            <person name="Vollmers J."/>
            <person name="Rivas-Marin E."/>
            <person name="Kohn T."/>
            <person name="Peeters S.H."/>
            <person name="Heuer A."/>
            <person name="Rast P."/>
            <person name="Oberbeckmann S."/>
            <person name="Bunk B."/>
            <person name="Jeske O."/>
            <person name="Meyerdierks A."/>
            <person name="Storesund J.E."/>
            <person name="Kallscheuer N."/>
            <person name="Luecker S."/>
            <person name="Lage O.M."/>
            <person name="Pohl T."/>
            <person name="Merkel B.J."/>
            <person name="Hornburger P."/>
            <person name="Mueller R.-W."/>
            <person name="Bruemmer F."/>
            <person name="Labrenz M."/>
            <person name="Spormann A.M."/>
            <person name="Op den Camp H."/>
            <person name="Overmann J."/>
            <person name="Amann R."/>
            <person name="Jetten M.S.M."/>
            <person name="Mascher T."/>
            <person name="Medema M.H."/>
            <person name="Devos D.P."/>
            <person name="Kaster A.-K."/>
            <person name="Ovreas L."/>
            <person name="Rohde M."/>
            <person name="Galperin M.Y."/>
            <person name="Jogler C."/>
        </authorList>
    </citation>
    <scope>NUCLEOTIDE SEQUENCE [LARGE SCALE GENOMIC DNA]</scope>
    <source>
        <strain evidence="3 4">Enr10</strain>
    </source>
</reference>
<evidence type="ECO:0000313" key="3">
    <source>
        <dbReference type="EMBL" id="QDT27981.1"/>
    </source>
</evidence>
<dbReference type="AlphaFoldDB" id="A0A517Q8R9"/>
<evidence type="ECO:0000256" key="2">
    <source>
        <dbReference type="SAM" id="Phobius"/>
    </source>
</evidence>
<keyword evidence="2" id="KW-0472">Membrane</keyword>
<keyword evidence="4" id="KW-1185">Reference proteome</keyword>
<protein>
    <submittedName>
        <fullName evidence="3">Uncharacterized protein</fullName>
    </submittedName>
</protein>
<feature type="transmembrane region" description="Helical" evidence="2">
    <location>
        <begin position="24"/>
        <end position="47"/>
    </location>
</feature>
<keyword evidence="2" id="KW-1133">Transmembrane helix</keyword>
<proteinExistence type="predicted"/>